<name>A0A1Y2DQQ8_9PEZI</name>
<accession>A0A1Y2DQQ8</accession>
<dbReference type="Proteomes" id="UP000193689">
    <property type="component" value="Unassembled WGS sequence"/>
</dbReference>
<dbReference type="STRING" id="1141098.A0A1Y2DQQ8"/>
<dbReference type="PANTHER" id="PTHR42973">
    <property type="entry name" value="BINDING OXIDOREDUCTASE, PUTATIVE (AFU_ORTHOLOGUE AFUA_1G17690)-RELATED"/>
    <property type="match status" value="1"/>
</dbReference>
<dbReference type="GeneID" id="63780940"/>
<evidence type="ECO:0000256" key="3">
    <source>
        <dbReference type="ARBA" id="ARBA00022630"/>
    </source>
</evidence>
<dbReference type="InterPro" id="IPR016166">
    <property type="entry name" value="FAD-bd_PCMH"/>
</dbReference>
<organism evidence="7 8">
    <name type="scientific">Pseudomassariella vexata</name>
    <dbReference type="NCBI Taxonomy" id="1141098"/>
    <lineage>
        <taxon>Eukaryota</taxon>
        <taxon>Fungi</taxon>
        <taxon>Dikarya</taxon>
        <taxon>Ascomycota</taxon>
        <taxon>Pezizomycotina</taxon>
        <taxon>Sordariomycetes</taxon>
        <taxon>Xylariomycetidae</taxon>
        <taxon>Amphisphaeriales</taxon>
        <taxon>Pseudomassariaceae</taxon>
        <taxon>Pseudomassariella</taxon>
    </lineage>
</organism>
<dbReference type="Pfam" id="PF01565">
    <property type="entry name" value="FAD_binding_4"/>
    <property type="match status" value="1"/>
</dbReference>
<dbReference type="InParanoid" id="A0A1Y2DQQ8"/>
<reference evidence="7 8" key="1">
    <citation type="submission" date="2016-07" db="EMBL/GenBank/DDBJ databases">
        <title>Pervasive Adenine N6-methylation of Active Genes in Fungi.</title>
        <authorList>
            <consortium name="DOE Joint Genome Institute"/>
            <person name="Mondo S.J."/>
            <person name="Dannebaum R.O."/>
            <person name="Kuo R.C."/>
            <person name="Labutti K."/>
            <person name="Haridas S."/>
            <person name="Kuo A."/>
            <person name="Salamov A."/>
            <person name="Ahrendt S.R."/>
            <person name="Lipzen A."/>
            <person name="Sullivan W."/>
            <person name="Andreopoulos W.B."/>
            <person name="Clum A."/>
            <person name="Lindquist E."/>
            <person name="Daum C."/>
            <person name="Ramamoorthy G.K."/>
            <person name="Gryganskyi A."/>
            <person name="Culley D."/>
            <person name="Magnuson J.K."/>
            <person name="James T.Y."/>
            <person name="O'Malley M.A."/>
            <person name="Stajich J.E."/>
            <person name="Spatafora J.W."/>
            <person name="Visel A."/>
            <person name="Grigoriev I.V."/>
        </authorList>
    </citation>
    <scope>NUCLEOTIDE SEQUENCE [LARGE SCALE GENOMIC DNA]</scope>
    <source>
        <strain evidence="7 8">CBS 129021</strain>
    </source>
</reference>
<dbReference type="AlphaFoldDB" id="A0A1Y2DQQ8"/>
<dbReference type="PROSITE" id="PS51387">
    <property type="entry name" value="FAD_PCMH"/>
    <property type="match status" value="1"/>
</dbReference>
<comment type="caution">
    <text evidence="7">The sequence shown here is derived from an EMBL/GenBank/DDBJ whole genome shotgun (WGS) entry which is preliminary data.</text>
</comment>
<dbReference type="PANTHER" id="PTHR42973:SF39">
    <property type="entry name" value="FAD-BINDING PCMH-TYPE DOMAIN-CONTAINING PROTEIN"/>
    <property type="match status" value="1"/>
</dbReference>
<evidence type="ECO:0000313" key="8">
    <source>
        <dbReference type="Proteomes" id="UP000193689"/>
    </source>
</evidence>
<dbReference type="GO" id="GO:0071949">
    <property type="term" value="F:FAD binding"/>
    <property type="evidence" value="ECO:0007669"/>
    <property type="project" value="InterPro"/>
</dbReference>
<keyword evidence="5" id="KW-0560">Oxidoreductase</keyword>
<dbReference type="GO" id="GO:0016491">
    <property type="term" value="F:oxidoreductase activity"/>
    <property type="evidence" value="ECO:0007669"/>
    <property type="project" value="UniProtKB-KW"/>
</dbReference>
<dbReference type="RefSeq" id="XP_040713523.1">
    <property type="nucleotide sequence ID" value="XM_040864728.1"/>
</dbReference>
<evidence type="ECO:0000256" key="2">
    <source>
        <dbReference type="ARBA" id="ARBA00005466"/>
    </source>
</evidence>
<evidence type="ECO:0000256" key="5">
    <source>
        <dbReference type="ARBA" id="ARBA00023002"/>
    </source>
</evidence>
<sequence>MVSNCKFQAKIFSSKLVVFLLSEPLTSNRSIEPAATVVPYDSVAEAPRFDYELVQLTEDVVERIGKEEATAEYADLFAFDDGPILQPGECKTFPGDEGWPADAKWDIFNGLLGNALIPTTPVAAPCCPNWGIDDKEKCNAIITNFADPDLHEPTSNMWPIWQGWTCLPIDSPNGSCTLGGYPSYAVNISNVAQLQLAVNFARNSNLRLVIKNTGHCYLGKSTGAGSLSVWMHNLKNITFLPDYQSFEYSGKALKAAHQHGVSALGGICESVGFAGGYIAGGGHTPLSGLWGMAADHVMALEVVTADGRFVTATNTSNPDLYWALRGGGGSTFGIVTSVIIRVHPQIPITTSVFNFTTSATFIPFTDAGTYSWFWVYRDAGEYQFIMEPFAPNHTVESFKQTLGIPFTPKTTHYNAFYPAYDDNWRSEHIGYWDNMQGNRLFPRGNWMDPAKFNAIFDAIRSYHQAPRNRANVDNAVSSAFRNVISFLITGHPVPGNATPSQMREAQQDLVNNVLGPWREVAPASEFGGSYLNEAYVMEPNWQEDFYGTQYPELLRIKHKWDPKGTFYATTAVGSEDCEVPTSEQGVQTQNGRLCRRRS</sequence>
<dbReference type="Gene3D" id="3.30.465.10">
    <property type="match status" value="2"/>
</dbReference>
<evidence type="ECO:0000313" key="7">
    <source>
        <dbReference type="EMBL" id="ORY61446.1"/>
    </source>
</evidence>
<dbReference type="InterPro" id="IPR036318">
    <property type="entry name" value="FAD-bd_PCMH-like_sf"/>
</dbReference>
<protein>
    <submittedName>
        <fullName evidence="7">FAD/FMN-containing isoamyl alcohol oxidase-like protein MreA</fullName>
    </submittedName>
</protein>
<proteinExistence type="inferred from homology"/>
<keyword evidence="4" id="KW-0274">FAD</keyword>
<dbReference type="OrthoDB" id="9983560at2759"/>
<keyword evidence="8" id="KW-1185">Reference proteome</keyword>
<dbReference type="InterPro" id="IPR050416">
    <property type="entry name" value="FAD-linked_Oxidoreductase"/>
</dbReference>
<dbReference type="SUPFAM" id="SSF56176">
    <property type="entry name" value="FAD-binding/transporter-associated domain-like"/>
    <property type="match status" value="1"/>
</dbReference>
<dbReference type="InterPro" id="IPR012951">
    <property type="entry name" value="BBE"/>
</dbReference>
<dbReference type="InterPro" id="IPR006094">
    <property type="entry name" value="Oxid_FAD_bind_N"/>
</dbReference>
<dbReference type="InterPro" id="IPR016169">
    <property type="entry name" value="FAD-bd_PCMH_sub2"/>
</dbReference>
<gene>
    <name evidence="7" type="ORF">BCR38DRAFT_494904</name>
</gene>
<evidence type="ECO:0000256" key="4">
    <source>
        <dbReference type="ARBA" id="ARBA00022827"/>
    </source>
</evidence>
<keyword evidence="3" id="KW-0285">Flavoprotein</keyword>
<comment type="similarity">
    <text evidence="2">Belongs to the oxygen-dependent FAD-linked oxidoreductase family.</text>
</comment>
<evidence type="ECO:0000259" key="6">
    <source>
        <dbReference type="PROSITE" id="PS51387"/>
    </source>
</evidence>
<dbReference type="EMBL" id="MCFJ01000010">
    <property type="protein sequence ID" value="ORY61446.1"/>
    <property type="molecule type" value="Genomic_DNA"/>
</dbReference>
<evidence type="ECO:0000256" key="1">
    <source>
        <dbReference type="ARBA" id="ARBA00001974"/>
    </source>
</evidence>
<comment type="cofactor">
    <cofactor evidence="1">
        <name>FAD</name>
        <dbReference type="ChEBI" id="CHEBI:57692"/>
    </cofactor>
</comment>
<dbReference type="Pfam" id="PF08031">
    <property type="entry name" value="BBE"/>
    <property type="match status" value="1"/>
</dbReference>
<feature type="domain" description="FAD-binding PCMH-type" evidence="6">
    <location>
        <begin position="178"/>
        <end position="345"/>
    </location>
</feature>